<organism evidence="2 3">
    <name type="scientific">Imperialibacter roseus</name>
    <dbReference type="NCBI Taxonomy" id="1324217"/>
    <lineage>
        <taxon>Bacteria</taxon>
        <taxon>Pseudomonadati</taxon>
        <taxon>Bacteroidota</taxon>
        <taxon>Cytophagia</taxon>
        <taxon>Cytophagales</taxon>
        <taxon>Flammeovirgaceae</taxon>
        <taxon>Imperialibacter</taxon>
    </lineage>
</organism>
<reference evidence="2 3" key="1">
    <citation type="journal article" date="2023" name="Microbiol. Resour. Announc.">
        <title>Complete Genome Sequence of Imperialibacter roseus strain P4T.</title>
        <authorList>
            <person name="Tizabi D.R."/>
            <person name="Bachvaroff T."/>
            <person name="Hill R.T."/>
        </authorList>
    </citation>
    <scope>NUCLEOTIDE SEQUENCE [LARGE SCALE GENOMIC DNA]</scope>
    <source>
        <strain evidence="2 3">P4T</strain>
    </source>
</reference>
<dbReference type="SUPFAM" id="SSF53822">
    <property type="entry name" value="Periplasmic binding protein-like I"/>
    <property type="match status" value="1"/>
</dbReference>
<keyword evidence="3" id="KW-1185">Reference proteome</keyword>
<dbReference type="InterPro" id="IPR019734">
    <property type="entry name" value="TPR_rpt"/>
</dbReference>
<dbReference type="SUPFAM" id="SSF48452">
    <property type="entry name" value="TPR-like"/>
    <property type="match status" value="1"/>
</dbReference>
<name>A0ABZ0IIL6_9BACT</name>
<evidence type="ECO:0000256" key="1">
    <source>
        <dbReference type="PROSITE-ProRule" id="PRU00339"/>
    </source>
</evidence>
<protein>
    <submittedName>
        <fullName evidence="2">Tetratricopeptide repeat protein</fullName>
    </submittedName>
</protein>
<dbReference type="InterPro" id="IPR011990">
    <property type="entry name" value="TPR-like_helical_dom_sf"/>
</dbReference>
<gene>
    <name evidence="2" type="ORF">RT717_14880</name>
</gene>
<dbReference type="EMBL" id="CP136051">
    <property type="protein sequence ID" value="WOK04362.1"/>
    <property type="molecule type" value="Genomic_DNA"/>
</dbReference>
<keyword evidence="1" id="KW-0802">TPR repeat</keyword>
<evidence type="ECO:0000313" key="3">
    <source>
        <dbReference type="Proteomes" id="UP001302349"/>
    </source>
</evidence>
<feature type="repeat" description="TPR" evidence="1">
    <location>
        <begin position="33"/>
        <end position="66"/>
    </location>
</feature>
<proteinExistence type="predicted"/>
<dbReference type="Gene3D" id="3.40.50.2300">
    <property type="match status" value="3"/>
</dbReference>
<accession>A0ABZ0IIL6</accession>
<evidence type="ECO:0000313" key="2">
    <source>
        <dbReference type="EMBL" id="WOK04362.1"/>
    </source>
</evidence>
<dbReference type="InterPro" id="IPR028082">
    <property type="entry name" value="Peripla_BP_I"/>
</dbReference>
<dbReference type="Proteomes" id="UP001302349">
    <property type="component" value="Chromosome"/>
</dbReference>
<dbReference type="Pfam" id="PF13174">
    <property type="entry name" value="TPR_6"/>
    <property type="match status" value="1"/>
</dbReference>
<dbReference type="Gene3D" id="1.25.40.10">
    <property type="entry name" value="Tetratricopeptide repeat domain"/>
    <property type="match status" value="1"/>
</dbReference>
<dbReference type="CDD" id="cd06268">
    <property type="entry name" value="PBP1_ABC_transporter_LIVBP-like"/>
    <property type="match status" value="1"/>
</dbReference>
<dbReference type="PROSITE" id="PS50005">
    <property type="entry name" value="TPR"/>
    <property type="match status" value="1"/>
</dbReference>
<dbReference type="RefSeq" id="WP_317487173.1">
    <property type="nucleotide sequence ID" value="NZ_CP136051.1"/>
</dbReference>
<sequence length="615" mass="70344">MGIINMRYPAIFRQFLIVFLLSFCALYTNAQDLKTNFTFGKELFREGRYELAMQSFRKVMLPAPDNPYAAYASFYNALSAYKLGQSENSRNLFLELTQRFPSWEKLDEAYYWLATGYFEQNQPAAALDYLKRVKSPAMSGEIKLLKTKYISKIDSLNQLKVLYNTYSQDTIVASWLARSIMSDPGNTLDQALVREIVEKFDLPVESFGLVDLSKSVKKSEYHVAVMLPFMFSSLDESKANPRADFVTELYTGILLATEKLNSEKKKVIVHAYDTRRNGTVTSKLLQKEELKRMDLIIGPLYPEPSKLVSDFSFANKINMINPVSANPDVMAGNPFSFLLRPTYLTQSLKAAEYAIEKFQANKNALVFYEYKPNDNRDSLAAVLYAQQLRDNEFNVLKVKPLRSSEAHYLIDTLSFKKEVEIKTQEKLDTMLLYPEKYIVKSKQKTYGKDSLVYHEEVWGIKRDSIGHIMIASSNPLFATNTISAVEIRPDKIPVIGREDWLDIPQVNYDQVERINAVFISPVFIDKSRATYQSFSGNYMRKYKAPPSVYASLGYEMTMVFGGLMHANGNYFQAGLPEGKIVEGVFTSGFEYGFHNDNQVVTFLKLENNQLVKEVK</sequence>